<dbReference type="Pfam" id="PF04117">
    <property type="entry name" value="Mpv17_PMP22"/>
    <property type="match status" value="1"/>
</dbReference>
<keyword evidence="4 6" id="KW-1133">Transmembrane helix</keyword>
<evidence type="ECO:0000256" key="4">
    <source>
        <dbReference type="ARBA" id="ARBA00022989"/>
    </source>
</evidence>
<dbReference type="RefSeq" id="XP_026276005.1">
    <property type="nucleotide sequence ID" value="XM_026420220.2"/>
</dbReference>
<accession>A0A6J1S9R5</accession>
<dbReference type="PANTHER" id="PTHR11266:SF80">
    <property type="entry name" value="PEROXISOMAL MEMBRANE PROTEIN 2"/>
    <property type="match status" value="1"/>
</dbReference>
<protein>
    <submittedName>
        <fullName evidence="8">Peroxisomal membrane protein 2</fullName>
    </submittedName>
</protein>
<dbReference type="Proteomes" id="UP000504606">
    <property type="component" value="Unplaced"/>
</dbReference>
<keyword evidence="3 6" id="KW-0812">Transmembrane</keyword>
<sequence>MSLSKSAKRVAFRSLESYFMQLYTHPLRTKSITSAIIYVLGNYTSQRISGGKALDKNSIFAFGAYGLLFGGSIPHYFFECLEWLIPGTSHLAVVKQLLFQRLIFTPLYQLFTLYTISRLEGRTHRQAIHQLIPIYVPVLVANWKWLTALSIINLTVVPPVLRVVFMNLVGFVWSVYIATKRRKPSDRRGGSGRGGSRPGV</sequence>
<feature type="transmembrane region" description="Helical" evidence="6">
    <location>
        <begin position="98"/>
        <end position="119"/>
    </location>
</feature>
<proteinExistence type="inferred from homology"/>
<dbReference type="InterPro" id="IPR007248">
    <property type="entry name" value="Mpv17_PMP22"/>
</dbReference>
<evidence type="ECO:0000256" key="3">
    <source>
        <dbReference type="ARBA" id="ARBA00022692"/>
    </source>
</evidence>
<dbReference type="PANTHER" id="PTHR11266">
    <property type="entry name" value="PEROXISOMAL MEMBRANE PROTEIN 2, PXMP2 MPV17"/>
    <property type="match status" value="1"/>
</dbReference>
<evidence type="ECO:0000256" key="2">
    <source>
        <dbReference type="ARBA" id="ARBA00006824"/>
    </source>
</evidence>
<reference evidence="8" key="1">
    <citation type="submission" date="2025-08" db="UniProtKB">
        <authorList>
            <consortium name="RefSeq"/>
        </authorList>
    </citation>
    <scope>IDENTIFICATION</scope>
    <source>
        <tissue evidence="8">Whole organism</tissue>
    </source>
</reference>
<gene>
    <name evidence="8" type="primary">LOC113204860</name>
</gene>
<dbReference type="GeneID" id="113204860"/>
<dbReference type="GO" id="GO:0005778">
    <property type="term" value="C:peroxisomal membrane"/>
    <property type="evidence" value="ECO:0007669"/>
    <property type="project" value="TreeGrafter"/>
</dbReference>
<dbReference type="OrthoDB" id="860at2759"/>
<evidence type="ECO:0000256" key="6">
    <source>
        <dbReference type="RuleBase" id="RU363053"/>
    </source>
</evidence>
<dbReference type="KEGG" id="foc:113204860"/>
<keyword evidence="7" id="KW-1185">Reference proteome</keyword>
<comment type="subcellular location">
    <subcellularLocation>
        <location evidence="1">Membrane</location>
        <topology evidence="1">Multi-pass membrane protein</topology>
    </subcellularLocation>
</comment>
<dbReference type="AlphaFoldDB" id="A0A6J1S9R5"/>
<name>A0A6J1S9R5_FRAOC</name>
<evidence type="ECO:0000313" key="7">
    <source>
        <dbReference type="Proteomes" id="UP000504606"/>
    </source>
</evidence>
<feature type="transmembrane region" description="Helical" evidence="6">
    <location>
        <begin position="131"/>
        <end position="154"/>
    </location>
</feature>
<feature type="transmembrane region" description="Helical" evidence="6">
    <location>
        <begin position="160"/>
        <end position="178"/>
    </location>
</feature>
<evidence type="ECO:0000313" key="8">
    <source>
        <dbReference type="RefSeq" id="XP_026276005.1"/>
    </source>
</evidence>
<keyword evidence="5 6" id="KW-0472">Membrane</keyword>
<feature type="transmembrane region" description="Helical" evidence="6">
    <location>
        <begin position="59"/>
        <end position="78"/>
    </location>
</feature>
<evidence type="ECO:0000256" key="1">
    <source>
        <dbReference type="ARBA" id="ARBA00004141"/>
    </source>
</evidence>
<organism evidence="7 8">
    <name type="scientific">Frankliniella occidentalis</name>
    <name type="common">Western flower thrips</name>
    <name type="synonym">Euthrips occidentalis</name>
    <dbReference type="NCBI Taxonomy" id="133901"/>
    <lineage>
        <taxon>Eukaryota</taxon>
        <taxon>Metazoa</taxon>
        <taxon>Ecdysozoa</taxon>
        <taxon>Arthropoda</taxon>
        <taxon>Hexapoda</taxon>
        <taxon>Insecta</taxon>
        <taxon>Pterygota</taxon>
        <taxon>Neoptera</taxon>
        <taxon>Paraneoptera</taxon>
        <taxon>Thysanoptera</taxon>
        <taxon>Terebrantia</taxon>
        <taxon>Thripoidea</taxon>
        <taxon>Thripidae</taxon>
        <taxon>Frankliniella</taxon>
    </lineage>
</organism>
<comment type="similarity">
    <text evidence="2 6">Belongs to the peroxisomal membrane protein PXMP2/4 family.</text>
</comment>
<evidence type="ECO:0000256" key="5">
    <source>
        <dbReference type="ARBA" id="ARBA00023136"/>
    </source>
</evidence>